<dbReference type="OrthoDB" id="9802872at2"/>
<sequence>MKTDFNEIIQRDNTNSIKYDFASRRGKPEGLLSLWVADMDFKTPAPVVDALVEKSRHGIFGYSESGQDYFFVLKKWFKTNFQWHIKPEWLVTTPGVVYAIATAIRSLTNQGDGVIIQQPVYYPFSEMITINNRNLIVNQLTYENGKYGIDFEDFEYKIIKNKVKLFILCNPHNPVGRVWTGEELMRLGDICLKHGVMVVSDEIHQDFIYTGHVHQVFSDLKPEFLKISITCTAPTKTFNLAGLQISNIFIANPGIRKKFKEEMIKGGYNQPNIMGMVACTAAYSKGGEWLEELLIYLSENLDFIRSFLINRLPRVKLIEPEGTYLVWLDFNALGLKEKELENLIIHKAGLWLDKGTMFGVGGEGFQRINIASPRIILEQALSQLERAINIKELN</sequence>
<evidence type="ECO:0000256" key="1">
    <source>
        <dbReference type="ARBA" id="ARBA00001933"/>
    </source>
</evidence>
<dbReference type="AlphaFoldDB" id="A0A0L6U4I4"/>
<dbReference type="Gene3D" id="3.90.1150.10">
    <property type="entry name" value="Aspartate Aminotransferase, domain 1"/>
    <property type="match status" value="1"/>
</dbReference>
<keyword evidence="4" id="KW-0456">Lyase</keyword>
<dbReference type="InterPro" id="IPR015422">
    <property type="entry name" value="PyrdxlP-dep_Trfase_small"/>
</dbReference>
<keyword evidence="3" id="KW-0663">Pyridoxal phosphate</keyword>
<dbReference type="GO" id="GO:0047804">
    <property type="term" value="F:cysteine-S-conjugate beta-lyase activity"/>
    <property type="evidence" value="ECO:0007669"/>
    <property type="project" value="UniProtKB-EC"/>
</dbReference>
<dbReference type="NCBIfam" id="TIGR04350">
    <property type="entry name" value="C_S_lyase_PatB"/>
    <property type="match status" value="1"/>
</dbReference>
<reference evidence="8" key="1">
    <citation type="submission" date="2015-07" db="EMBL/GenBank/DDBJ databases">
        <title>Draft genome sequence of Acetobacterium bakii DSM 8293, a potential psychrophilic chemical producer through syngas fermentation.</title>
        <authorList>
            <person name="Song Y."/>
            <person name="Hwang S."/>
            <person name="Cho B.-K."/>
        </authorList>
    </citation>
    <scope>NUCLEOTIDE SEQUENCE [LARGE SCALE GENOMIC DNA]</scope>
    <source>
        <strain evidence="8">DSM 8239</strain>
    </source>
</reference>
<evidence type="ECO:0000256" key="3">
    <source>
        <dbReference type="ARBA" id="ARBA00022898"/>
    </source>
</evidence>
<dbReference type="InterPro" id="IPR015424">
    <property type="entry name" value="PyrdxlP-dep_Trfase"/>
</dbReference>
<proteinExistence type="inferred from homology"/>
<evidence type="ECO:0000256" key="2">
    <source>
        <dbReference type="ARBA" id="ARBA00012224"/>
    </source>
</evidence>
<organism evidence="7 8">
    <name type="scientific">Acetobacterium bakii</name>
    <dbReference type="NCBI Taxonomy" id="52689"/>
    <lineage>
        <taxon>Bacteria</taxon>
        <taxon>Bacillati</taxon>
        <taxon>Bacillota</taxon>
        <taxon>Clostridia</taxon>
        <taxon>Eubacteriales</taxon>
        <taxon>Eubacteriaceae</taxon>
        <taxon>Acetobacterium</taxon>
    </lineage>
</organism>
<dbReference type="Gene3D" id="3.40.640.10">
    <property type="entry name" value="Type I PLP-dependent aspartate aminotransferase-like (Major domain)"/>
    <property type="match status" value="1"/>
</dbReference>
<keyword evidence="8" id="KW-1185">Reference proteome</keyword>
<dbReference type="Pfam" id="PF00155">
    <property type="entry name" value="Aminotran_1_2"/>
    <property type="match status" value="1"/>
</dbReference>
<gene>
    <name evidence="7" type="ORF">AKG39_01540</name>
</gene>
<dbReference type="PANTHER" id="PTHR43525:SF1">
    <property type="entry name" value="PROTEIN MALY"/>
    <property type="match status" value="1"/>
</dbReference>
<dbReference type="InterPro" id="IPR051798">
    <property type="entry name" value="Class-II_PLP-Dep_Aminotrans"/>
</dbReference>
<comment type="cofactor">
    <cofactor evidence="1">
        <name>pyridoxal 5'-phosphate</name>
        <dbReference type="ChEBI" id="CHEBI:597326"/>
    </cofactor>
</comment>
<dbReference type="STRING" id="52689.AKG39_01540"/>
<dbReference type="GO" id="GO:0008483">
    <property type="term" value="F:transaminase activity"/>
    <property type="evidence" value="ECO:0007669"/>
    <property type="project" value="UniProtKB-KW"/>
</dbReference>
<dbReference type="InterPro" id="IPR027619">
    <property type="entry name" value="C-S_lyase_PatB-like"/>
</dbReference>
<dbReference type="EC" id="4.4.1.13" evidence="2"/>
<comment type="similarity">
    <text evidence="5">Belongs to the class-II pyridoxal-phosphate-dependent aminotransferase family. MalY/PatB cystathionine beta-lyase subfamily.</text>
</comment>
<protein>
    <recommendedName>
        <fullName evidence="2">cysteine-S-conjugate beta-lyase</fullName>
        <ecNumber evidence="2">4.4.1.13</ecNumber>
    </recommendedName>
</protein>
<evidence type="ECO:0000313" key="8">
    <source>
        <dbReference type="Proteomes" id="UP000036873"/>
    </source>
</evidence>
<dbReference type="Proteomes" id="UP000036873">
    <property type="component" value="Unassembled WGS sequence"/>
</dbReference>
<dbReference type="SUPFAM" id="SSF53383">
    <property type="entry name" value="PLP-dependent transferases"/>
    <property type="match status" value="1"/>
</dbReference>
<comment type="caution">
    <text evidence="7">The sequence shown here is derived from an EMBL/GenBank/DDBJ whole genome shotgun (WGS) entry which is preliminary data.</text>
</comment>
<dbReference type="InterPro" id="IPR004839">
    <property type="entry name" value="Aminotransferase_I/II_large"/>
</dbReference>
<feature type="domain" description="Aminotransferase class I/classII large" evidence="6">
    <location>
        <begin position="43"/>
        <end position="372"/>
    </location>
</feature>
<evidence type="ECO:0000313" key="7">
    <source>
        <dbReference type="EMBL" id="KNZ43408.1"/>
    </source>
</evidence>
<dbReference type="PATRIC" id="fig|52689.4.peg.2376"/>
<keyword evidence="7" id="KW-0808">Transferase</keyword>
<dbReference type="CDD" id="cd00609">
    <property type="entry name" value="AAT_like"/>
    <property type="match status" value="1"/>
</dbReference>
<dbReference type="InterPro" id="IPR015421">
    <property type="entry name" value="PyrdxlP-dep_Trfase_major"/>
</dbReference>
<evidence type="ECO:0000256" key="4">
    <source>
        <dbReference type="ARBA" id="ARBA00023239"/>
    </source>
</evidence>
<dbReference type="PANTHER" id="PTHR43525">
    <property type="entry name" value="PROTEIN MALY"/>
    <property type="match status" value="1"/>
</dbReference>
<keyword evidence="7" id="KW-0032">Aminotransferase</keyword>
<evidence type="ECO:0000259" key="6">
    <source>
        <dbReference type="Pfam" id="PF00155"/>
    </source>
</evidence>
<dbReference type="GO" id="GO:0030170">
    <property type="term" value="F:pyridoxal phosphate binding"/>
    <property type="evidence" value="ECO:0007669"/>
    <property type="project" value="InterPro"/>
</dbReference>
<evidence type="ECO:0000256" key="5">
    <source>
        <dbReference type="ARBA" id="ARBA00037974"/>
    </source>
</evidence>
<dbReference type="EMBL" id="LGYO01000004">
    <property type="protein sequence ID" value="KNZ43408.1"/>
    <property type="molecule type" value="Genomic_DNA"/>
</dbReference>
<accession>A0A0L6U4I4</accession>
<dbReference type="RefSeq" id="WP_050738597.1">
    <property type="nucleotide sequence ID" value="NZ_LGYO01000004.1"/>
</dbReference>
<name>A0A0L6U4I4_9FIRM</name>